<organism evidence="1 2">
    <name type="scientific">Halarsenatibacter silvermanii</name>
    <dbReference type="NCBI Taxonomy" id="321763"/>
    <lineage>
        <taxon>Bacteria</taxon>
        <taxon>Bacillati</taxon>
        <taxon>Bacillota</taxon>
        <taxon>Clostridia</taxon>
        <taxon>Halanaerobiales</taxon>
        <taxon>Halarsenatibacteraceae</taxon>
        <taxon>Halarsenatibacter</taxon>
    </lineage>
</organism>
<evidence type="ECO:0000313" key="1">
    <source>
        <dbReference type="EMBL" id="SDL78341.1"/>
    </source>
</evidence>
<dbReference type="Proteomes" id="UP000199476">
    <property type="component" value="Unassembled WGS sequence"/>
</dbReference>
<dbReference type="RefSeq" id="WP_089759766.1">
    <property type="nucleotide sequence ID" value="NZ_FNGO01000009.1"/>
</dbReference>
<gene>
    <name evidence="1" type="ORF">SAMN04488692_10926</name>
</gene>
<dbReference type="OrthoDB" id="1724034at2"/>
<keyword evidence="2" id="KW-1185">Reference proteome</keyword>
<protein>
    <submittedName>
        <fullName evidence="1">Uncharacterized protein</fullName>
    </submittedName>
</protein>
<evidence type="ECO:0000313" key="2">
    <source>
        <dbReference type="Proteomes" id="UP000199476"/>
    </source>
</evidence>
<sequence length="330" mass="36694">MALVNGPLFSLQASGKFADELIFSQWRGLNIVRKKPQPPRPQPAAELTLQQKKFRKAAEAYRRLNPAEKKKWREKAVGRPLTGYNLFLKDYISEEDEADNGDKTEKLWQDPLSGYVSAVELIEQKPEKVTLGIATTASEDILLAWGEEGSPAADWQILPAETAEDGYLETTISGLYPDSSFWLKLGGELIETKPPAEAEVELSGDKELKADEVRLIIGIVDSLGREAVNIERVTAHIELPREFQEEVSLTLTFSDSRPDCRYRIYALSLAGEAELERLAEGEKSPLIVETRPGDWVLAGTEVGEWLNGLSDSLEIPTAVSRPLLFNTDQA</sequence>
<dbReference type="AlphaFoldDB" id="A0A1G9MWF2"/>
<dbReference type="STRING" id="321763.SAMN04488692_10926"/>
<name>A0A1G9MWF2_9FIRM</name>
<proteinExistence type="predicted"/>
<dbReference type="EMBL" id="FNGO01000009">
    <property type="protein sequence ID" value="SDL78341.1"/>
    <property type="molecule type" value="Genomic_DNA"/>
</dbReference>
<accession>A0A1G9MWF2</accession>
<reference evidence="1 2" key="1">
    <citation type="submission" date="2016-10" db="EMBL/GenBank/DDBJ databases">
        <authorList>
            <person name="de Groot N.N."/>
        </authorList>
    </citation>
    <scope>NUCLEOTIDE SEQUENCE [LARGE SCALE GENOMIC DNA]</scope>
    <source>
        <strain evidence="1 2">SLAS-1</strain>
    </source>
</reference>